<reference evidence="1 2" key="1">
    <citation type="submission" date="2023-11" db="EMBL/GenBank/DDBJ databases">
        <title>Description of Streptococcus dentalis sp. nov., Streptococcus gingivalis sp. nov., Streptococcus lingualis sp. nov. isolated from human oral cavity.</title>
        <authorList>
            <person name="Choi Y.S."/>
            <person name="Goo B.J."/>
            <person name="Bae J.W."/>
        </authorList>
    </citation>
    <scope>NUCLEOTIDE SEQUENCE [LARGE SCALE GENOMIC DNA]</scope>
    <source>
        <strain evidence="1 2">S1</strain>
    </source>
</reference>
<gene>
    <name evidence="1" type="ORF">SM121_04735</name>
</gene>
<dbReference type="InterPro" id="IPR012865">
    <property type="entry name" value="DUF1642"/>
</dbReference>
<evidence type="ECO:0000313" key="2">
    <source>
        <dbReference type="Proteomes" id="UP001326636"/>
    </source>
</evidence>
<dbReference type="Proteomes" id="UP001326636">
    <property type="component" value="Chromosome"/>
</dbReference>
<evidence type="ECO:0000313" key="1">
    <source>
        <dbReference type="EMBL" id="WPS54793.1"/>
    </source>
</evidence>
<dbReference type="Pfam" id="PF07852">
    <property type="entry name" value="DUF1642"/>
    <property type="match status" value="1"/>
</dbReference>
<dbReference type="EMBL" id="CP139418">
    <property type="protein sequence ID" value="WPS54793.1"/>
    <property type="molecule type" value="Genomic_DNA"/>
</dbReference>
<keyword evidence="2" id="KW-1185">Reference proteome</keyword>
<dbReference type="RefSeq" id="WP_320911283.1">
    <property type="nucleotide sequence ID" value="NZ_CP139418.1"/>
</dbReference>
<sequence length="250" mass="29323">MNKDKVYLKGYVIGHAADTLGYQGLLVQLENLDVVEIDKNLVHKKIDEPQLIKLKDVIARIKDFDSGTQIVWLDAILNELGSDYGILKYKTGYEQGRFEGEYVGQQLKDADKVRQELNKPVVKQFVADWYEEHKSNLDYELWDYVSDWKDQKPSEFKEWFNKSNKAFQTLVNMHQFGYEVGKEKKYKVKFKNIQSGTRYLKYDGVIEKWYFGINQDSNATRLCHTKEELEEAGFGEVFDSPLFEVEEVEK</sequence>
<proteinExistence type="predicted"/>
<protein>
    <submittedName>
        <fullName evidence="1">DUF1642 domain-containing protein</fullName>
    </submittedName>
</protein>
<accession>A0ABZ0T3V6</accession>
<name>A0ABZ0T3V6_9STRE</name>
<organism evidence="1 2">
    <name type="scientific">Streptococcus dentalis</name>
    <dbReference type="NCBI Taxonomy" id="3098075"/>
    <lineage>
        <taxon>Bacteria</taxon>
        <taxon>Bacillati</taxon>
        <taxon>Bacillota</taxon>
        <taxon>Bacilli</taxon>
        <taxon>Lactobacillales</taxon>
        <taxon>Streptococcaceae</taxon>
        <taxon>Streptococcus</taxon>
    </lineage>
</organism>